<organism evidence="2 3">
    <name type="scientific">Dendrobium catenatum</name>
    <dbReference type="NCBI Taxonomy" id="906689"/>
    <lineage>
        <taxon>Eukaryota</taxon>
        <taxon>Viridiplantae</taxon>
        <taxon>Streptophyta</taxon>
        <taxon>Embryophyta</taxon>
        <taxon>Tracheophyta</taxon>
        <taxon>Spermatophyta</taxon>
        <taxon>Magnoliopsida</taxon>
        <taxon>Liliopsida</taxon>
        <taxon>Asparagales</taxon>
        <taxon>Orchidaceae</taxon>
        <taxon>Epidendroideae</taxon>
        <taxon>Malaxideae</taxon>
        <taxon>Dendrobiinae</taxon>
        <taxon>Dendrobium</taxon>
    </lineage>
</organism>
<feature type="compositionally biased region" description="Basic and acidic residues" evidence="1">
    <location>
        <begin position="194"/>
        <end position="204"/>
    </location>
</feature>
<dbReference type="AlphaFoldDB" id="A0A2I0W722"/>
<accession>A0A2I0W722</accession>
<reference evidence="2 3" key="1">
    <citation type="journal article" date="2016" name="Sci. Rep.">
        <title>The Dendrobium catenatum Lindl. genome sequence provides insights into polysaccharide synthase, floral development and adaptive evolution.</title>
        <authorList>
            <person name="Zhang G.Q."/>
            <person name="Xu Q."/>
            <person name="Bian C."/>
            <person name="Tsai W.C."/>
            <person name="Yeh C.M."/>
            <person name="Liu K.W."/>
            <person name="Yoshida K."/>
            <person name="Zhang L.S."/>
            <person name="Chang S.B."/>
            <person name="Chen F."/>
            <person name="Shi Y."/>
            <person name="Su Y.Y."/>
            <person name="Zhang Y.Q."/>
            <person name="Chen L.J."/>
            <person name="Yin Y."/>
            <person name="Lin M."/>
            <person name="Huang H."/>
            <person name="Deng H."/>
            <person name="Wang Z.W."/>
            <person name="Zhu S.L."/>
            <person name="Zhao X."/>
            <person name="Deng C."/>
            <person name="Niu S.C."/>
            <person name="Huang J."/>
            <person name="Wang M."/>
            <person name="Liu G.H."/>
            <person name="Yang H.J."/>
            <person name="Xiao X.J."/>
            <person name="Hsiao Y.Y."/>
            <person name="Wu W.L."/>
            <person name="Chen Y.Y."/>
            <person name="Mitsuda N."/>
            <person name="Ohme-Takagi M."/>
            <person name="Luo Y.B."/>
            <person name="Van de Peer Y."/>
            <person name="Liu Z.J."/>
        </authorList>
    </citation>
    <scope>NUCLEOTIDE SEQUENCE [LARGE SCALE GENOMIC DNA]</scope>
    <source>
        <tissue evidence="2">The whole plant</tissue>
    </source>
</reference>
<feature type="region of interest" description="Disordered" evidence="1">
    <location>
        <begin position="178"/>
        <end position="211"/>
    </location>
</feature>
<reference evidence="2 3" key="2">
    <citation type="journal article" date="2017" name="Nature">
        <title>The Apostasia genome and the evolution of orchids.</title>
        <authorList>
            <person name="Zhang G.Q."/>
            <person name="Liu K.W."/>
            <person name="Li Z."/>
            <person name="Lohaus R."/>
            <person name="Hsiao Y.Y."/>
            <person name="Niu S.C."/>
            <person name="Wang J.Y."/>
            <person name="Lin Y.C."/>
            <person name="Xu Q."/>
            <person name="Chen L.J."/>
            <person name="Yoshida K."/>
            <person name="Fujiwara S."/>
            <person name="Wang Z.W."/>
            <person name="Zhang Y.Q."/>
            <person name="Mitsuda N."/>
            <person name="Wang M."/>
            <person name="Liu G.H."/>
            <person name="Pecoraro L."/>
            <person name="Huang H.X."/>
            <person name="Xiao X.J."/>
            <person name="Lin M."/>
            <person name="Wu X.Y."/>
            <person name="Wu W.L."/>
            <person name="Chen Y.Y."/>
            <person name="Chang S.B."/>
            <person name="Sakamoto S."/>
            <person name="Ohme-Takagi M."/>
            <person name="Yagi M."/>
            <person name="Zeng S.J."/>
            <person name="Shen C.Y."/>
            <person name="Yeh C.M."/>
            <person name="Luo Y.B."/>
            <person name="Tsai W.C."/>
            <person name="Van de Peer Y."/>
            <person name="Liu Z.J."/>
        </authorList>
    </citation>
    <scope>NUCLEOTIDE SEQUENCE [LARGE SCALE GENOMIC DNA]</scope>
    <source>
        <tissue evidence="2">The whole plant</tissue>
    </source>
</reference>
<name>A0A2I0W722_9ASPA</name>
<dbReference type="EMBL" id="KZ502877">
    <property type="protein sequence ID" value="PKU71459.1"/>
    <property type="molecule type" value="Genomic_DNA"/>
</dbReference>
<sequence length="370" mass="41581">MSDHLPVAPNFHLAVNRRGTFTWPPTVAKLSLDHRMTANHNQLPPATAEVQPDHCRPTTMKTRNFIASTEEEDDESDGPQKDPPPGGGETPCPVHIRKPTITGTPSPVRPANVLSYEQNSHDHHFLMPRLHSSHPPNRSPAVAFRIRKQAAPFQNLLVLTTSIQRGHLALLILSNHYGKTRGGPQRGEGGPSKKRIEGIKEETPPRPPSDFLPVPYRHWSSARPPTDVRLLPDAGPPFVAKLLPDVELQLVARFISNVRFLLDVGLLPVVGLSPDFYPTSNFSPSTDFYPTSYLYLSPDFYHTSDFLSSSDFYPTPDFYYTELQLTVELSSNFYQTSDFCPSIDFYPTPDLHASPDYRRIPIRHRTSARH</sequence>
<feature type="region of interest" description="Disordered" evidence="1">
    <location>
        <begin position="69"/>
        <end position="112"/>
    </location>
</feature>
<keyword evidence="3" id="KW-1185">Reference proteome</keyword>
<protein>
    <submittedName>
        <fullName evidence="2">Uncharacterized protein</fullName>
    </submittedName>
</protein>
<feature type="compositionally biased region" description="Gly residues" evidence="1">
    <location>
        <begin position="180"/>
        <end position="190"/>
    </location>
</feature>
<evidence type="ECO:0000256" key="1">
    <source>
        <dbReference type="SAM" id="MobiDB-lite"/>
    </source>
</evidence>
<proteinExistence type="predicted"/>
<dbReference type="Proteomes" id="UP000233837">
    <property type="component" value="Unassembled WGS sequence"/>
</dbReference>
<evidence type="ECO:0000313" key="3">
    <source>
        <dbReference type="Proteomes" id="UP000233837"/>
    </source>
</evidence>
<gene>
    <name evidence="2" type="ORF">MA16_Dca004301</name>
</gene>
<evidence type="ECO:0000313" key="2">
    <source>
        <dbReference type="EMBL" id="PKU71459.1"/>
    </source>
</evidence>